<dbReference type="AlphaFoldDB" id="A0AAD5Q772"/>
<reference evidence="8" key="1">
    <citation type="submission" date="2021-12" db="EMBL/GenBank/DDBJ databases">
        <title>Prjna785345.</title>
        <authorList>
            <person name="Rujirawat T."/>
            <person name="Krajaejun T."/>
        </authorList>
    </citation>
    <scope>NUCLEOTIDE SEQUENCE</scope>
    <source>
        <strain evidence="8">Pi057C3</strain>
    </source>
</reference>
<evidence type="ECO:0000256" key="2">
    <source>
        <dbReference type="ARBA" id="ARBA00007015"/>
    </source>
</evidence>
<dbReference type="InterPro" id="IPR039309">
    <property type="entry name" value="BT1"/>
</dbReference>
<evidence type="ECO:0000256" key="5">
    <source>
        <dbReference type="ARBA" id="ARBA00022989"/>
    </source>
</evidence>
<feature type="transmembrane region" description="Helical" evidence="7">
    <location>
        <begin position="67"/>
        <end position="85"/>
    </location>
</feature>
<dbReference type="EMBL" id="JAKCXM010000375">
    <property type="protein sequence ID" value="KAJ0394913.1"/>
    <property type="molecule type" value="Genomic_DNA"/>
</dbReference>
<feature type="transmembrane region" description="Helical" evidence="7">
    <location>
        <begin position="105"/>
        <end position="125"/>
    </location>
</feature>
<dbReference type="Gene3D" id="1.20.1250.20">
    <property type="entry name" value="MFS general substrate transporter like domains"/>
    <property type="match status" value="1"/>
</dbReference>
<feature type="transmembrane region" description="Helical" evidence="7">
    <location>
        <begin position="190"/>
        <end position="216"/>
    </location>
</feature>
<dbReference type="PANTHER" id="PTHR31585">
    <property type="entry name" value="FOLATE-BIOPTERIN TRANSPORTER 1, CHLOROPLASTIC"/>
    <property type="match status" value="1"/>
</dbReference>
<comment type="caution">
    <text evidence="8">The sequence shown here is derived from an EMBL/GenBank/DDBJ whole genome shotgun (WGS) entry which is preliminary data.</text>
</comment>
<dbReference type="GO" id="GO:0016020">
    <property type="term" value="C:membrane"/>
    <property type="evidence" value="ECO:0007669"/>
    <property type="project" value="UniProtKB-SubCell"/>
</dbReference>
<feature type="transmembrane region" description="Helical" evidence="7">
    <location>
        <begin position="308"/>
        <end position="331"/>
    </location>
</feature>
<feature type="transmembrane region" description="Helical" evidence="7">
    <location>
        <begin position="379"/>
        <end position="400"/>
    </location>
</feature>
<feature type="transmembrane region" description="Helical" evidence="7">
    <location>
        <begin position="487"/>
        <end position="507"/>
    </location>
</feature>
<organism evidence="8 9">
    <name type="scientific">Pythium insidiosum</name>
    <name type="common">Pythiosis disease agent</name>
    <dbReference type="NCBI Taxonomy" id="114742"/>
    <lineage>
        <taxon>Eukaryota</taxon>
        <taxon>Sar</taxon>
        <taxon>Stramenopiles</taxon>
        <taxon>Oomycota</taxon>
        <taxon>Peronosporomycetes</taxon>
        <taxon>Pythiales</taxon>
        <taxon>Pythiaceae</taxon>
        <taxon>Pythium</taxon>
    </lineage>
</organism>
<keyword evidence="4 7" id="KW-0812">Transmembrane</keyword>
<evidence type="ECO:0000256" key="6">
    <source>
        <dbReference type="ARBA" id="ARBA00023136"/>
    </source>
</evidence>
<keyword evidence="6 7" id="KW-0472">Membrane</keyword>
<feature type="transmembrane region" description="Helical" evidence="7">
    <location>
        <begin position="132"/>
        <end position="150"/>
    </location>
</feature>
<gene>
    <name evidence="8" type="ORF">P43SY_009101</name>
</gene>
<evidence type="ECO:0000256" key="3">
    <source>
        <dbReference type="ARBA" id="ARBA00022448"/>
    </source>
</evidence>
<accession>A0AAD5Q772</accession>
<feature type="transmembrane region" description="Helical" evidence="7">
    <location>
        <begin position="261"/>
        <end position="287"/>
    </location>
</feature>
<evidence type="ECO:0000256" key="7">
    <source>
        <dbReference type="SAM" id="Phobius"/>
    </source>
</evidence>
<protein>
    <recommendedName>
        <fullName evidence="10">Folate-Biopterin Transporter (FBT) family</fullName>
    </recommendedName>
</protein>
<keyword evidence="3" id="KW-0813">Transport</keyword>
<comment type="similarity">
    <text evidence="2">Belongs to the major facilitator superfamily. Folate-biopterin transporter (TC 2.A.71) family.</text>
</comment>
<dbReference type="SUPFAM" id="SSF103473">
    <property type="entry name" value="MFS general substrate transporter"/>
    <property type="match status" value="1"/>
</dbReference>
<evidence type="ECO:0000256" key="4">
    <source>
        <dbReference type="ARBA" id="ARBA00022692"/>
    </source>
</evidence>
<dbReference type="InterPro" id="IPR036259">
    <property type="entry name" value="MFS_trans_sf"/>
</dbReference>
<dbReference type="PANTHER" id="PTHR31585:SF5">
    <property type="entry name" value="RNA-BINDING S4 DOMAIN-CONTAINING PROTEIN"/>
    <property type="match status" value="1"/>
</dbReference>
<proteinExistence type="inferred from homology"/>
<evidence type="ECO:0000313" key="9">
    <source>
        <dbReference type="Proteomes" id="UP001209570"/>
    </source>
</evidence>
<dbReference type="Pfam" id="PF03092">
    <property type="entry name" value="BT1"/>
    <property type="match status" value="2"/>
</dbReference>
<comment type="subcellular location">
    <subcellularLocation>
        <location evidence="1">Membrane</location>
        <topology evidence="1">Multi-pass membrane protein</topology>
    </subcellularLocation>
</comment>
<sequence>MTTPVANPAKLDITQRVSFLSNVSGAKDGEYENMKTPPAADIEGGALREGGAPNLFSREYIGVVTQYAAVGLIDAVLPATIYPFLQNYLNVEGKTYLTASTLVALPWSFKVFYGILSDCVPIFGYRRRPYMILGWSICIAMLFIMSFMPVGDPFWKYPDDASIDPETHPEDYAEARARANFAAPGKGGKYVFIMMLSAFGYLMSDVCADGVVVELAQREPLAVRGTTQATIYGTRTAFNIVGQLIVGFAFNGHQYGGNFDFSLSFTTLMLILAFCMVPMIFVTWFFIKEEKHEPMLFKPYVAELWRLVQLRAVYQVIFYQFFSNVFSAMSYTPASLVQRYLVHVTPINNTLSGILGNLTFLAGITITGKYGLHWNWRMIIVVTGVGVIALDSITTMITIWDVFRSQWLWLGLPIAIQVPAGISFLISTFVVVELAGEGNEGACYGLLTTVSNLAQPFAASLTKIIDRNWDFSDERIQRDTHDVRMDITWAVLIMYVSSIVSWGFLYFLPPQKEATQKLKREGGSSRVLGAITVFYISFALVWSVMTNIMGIFDSTSCLIIAGGDGC</sequence>
<evidence type="ECO:0000313" key="8">
    <source>
        <dbReference type="EMBL" id="KAJ0394913.1"/>
    </source>
</evidence>
<dbReference type="Proteomes" id="UP001209570">
    <property type="component" value="Unassembled WGS sequence"/>
</dbReference>
<evidence type="ECO:0000256" key="1">
    <source>
        <dbReference type="ARBA" id="ARBA00004141"/>
    </source>
</evidence>
<feature type="transmembrane region" description="Helical" evidence="7">
    <location>
        <begin position="527"/>
        <end position="545"/>
    </location>
</feature>
<evidence type="ECO:0008006" key="10">
    <source>
        <dbReference type="Google" id="ProtNLM"/>
    </source>
</evidence>
<name>A0AAD5Q772_PYTIN</name>
<keyword evidence="5 7" id="KW-1133">Transmembrane helix</keyword>
<keyword evidence="9" id="KW-1185">Reference proteome</keyword>
<feature type="transmembrane region" description="Helical" evidence="7">
    <location>
        <begin position="406"/>
        <end position="432"/>
    </location>
</feature>
<feature type="transmembrane region" description="Helical" evidence="7">
    <location>
        <begin position="351"/>
        <end position="372"/>
    </location>
</feature>
<feature type="transmembrane region" description="Helical" evidence="7">
    <location>
        <begin position="237"/>
        <end position="255"/>
    </location>
</feature>